<proteinExistence type="predicted"/>
<dbReference type="EMBL" id="JAAIUW010000010">
    <property type="protein sequence ID" value="KAF7812156.1"/>
    <property type="molecule type" value="Genomic_DNA"/>
</dbReference>
<evidence type="ECO:0000313" key="2">
    <source>
        <dbReference type="EMBL" id="KAF7844035.1"/>
    </source>
</evidence>
<dbReference type="AlphaFoldDB" id="A0A834SYN4"/>
<sequence length="62" mass="7264">MEEIMSKSMYINQYLMTIQIMVCPLALRLNRLTLLRFHSLTLLRLNKLRLSSFASLQMDAST</sequence>
<protein>
    <submittedName>
        <fullName evidence="1">Uncharacterized protein</fullName>
    </submittedName>
</protein>
<gene>
    <name evidence="2" type="ORF">G2W53_000940</name>
    <name evidence="1" type="ORF">G2W53_033132</name>
</gene>
<reference evidence="1" key="1">
    <citation type="submission" date="2020-09" db="EMBL/GenBank/DDBJ databases">
        <title>Genome-Enabled Discovery of Anthraquinone Biosynthesis in Senna tora.</title>
        <authorList>
            <person name="Kang S.-H."/>
            <person name="Pandey R.P."/>
            <person name="Lee C.-M."/>
            <person name="Sim J.-S."/>
            <person name="Jeong J.-T."/>
            <person name="Choi B.-S."/>
            <person name="Jung M."/>
            <person name="Ginzburg D."/>
            <person name="Zhao K."/>
            <person name="Won S.Y."/>
            <person name="Oh T.-J."/>
            <person name="Yu Y."/>
            <person name="Kim N.-H."/>
            <person name="Lee O.R."/>
            <person name="Lee T.-H."/>
            <person name="Bashyal P."/>
            <person name="Kim T.-S."/>
            <person name="Lee W.-H."/>
            <person name="Kawkins C."/>
            <person name="Kim C.-K."/>
            <person name="Kim J.S."/>
            <person name="Ahn B.O."/>
            <person name="Rhee S.Y."/>
            <person name="Sohng J.K."/>
        </authorList>
    </citation>
    <scope>NUCLEOTIDE SEQUENCE</scope>
    <source>
        <tissue evidence="1">Leaf</tissue>
    </source>
</reference>
<organism evidence="1 3">
    <name type="scientific">Senna tora</name>
    <dbReference type="NCBI Taxonomy" id="362788"/>
    <lineage>
        <taxon>Eukaryota</taxon>
        <taxon>Viridiplantae</taxon>
        <taxon>Streptophyta</taxon>
        <taxon>Embryophyta</taxon>
        <taxon>Tracheophyta</taxon>
        <taxon>Spermatophyta</taxon>
        <taxon>Magnoliopsida</taxon>
        <taxon>eudicotyledons</taxon>
        <taxon>Gunneridae</taxon>
        <taxon>Pentapetalae</taxon>
        <taxon>rosids</taxon>
        <taxon>fabids</taxon>
        <taxon>Fabales</taxon>
        <taxon>Fabaceae</taxon>
        <taxon>Caesalpinioideae</taxon>
        <taxon>Cassia clade</taxon>
        <taxon>Senna</taxon>
    </lineage>
</organism>
<accession>A0A834SYN4</accession>
<evidence type="ECO:0000313" key="1">
    <source>
        <dbReference type="EMBL" id="KAF7812156.1"/>
    </source>
</evidence>
<comment type="caution">
    <text evidence="1">The sequence shown here is derived from an EMBL/GenBank/DDBJ whole genome shotgun (WGS) entry which is preliminary data.</text>
</comment>
<keyword evidence="3" id="KW-1185">Reference proteome</keyword>
<name>A0A834SYN4_9FABA</name>
<dbReference type="Proteomes" id="UP000634136">
    <property type="component" value="Unassembled WGS sequence"/>
</dbReference>
<dbReference type="EMBL" id="JAAIUW010000001">
    <property type="protein sequence ID" value="KAF7844035.1"/>
    <property type="molecule type" value="Genomic_DNA"/>
</dbReference>
<evidence type="ECO:0000313" key="3">
    <source>
        <dbReference type="Proteomes" id="UP000634136"/>
    </source>
</evidence>